<evidence type="ECO:0000313" key="3">
    <source>
        <dbReference type="EMBL" id="OGZ44870.1"/>
    </source>
</evidence>
<evidence type="ECO:0000256" key="1">
    <source>
        <dbReference type="ARBA" id="ARBA00022723"/>
    </source>
</evidence>
<dbReference type="InterPro" id="IPR013785">
    <property type="entry name" value="Aldolase_TIM"/>
</dbReference>
<dbReference type="SUPFAM" id="SSF51366">
    <property type="entry name" value="Ribulose-phoshate binding barrel"/>
    <property type="match status" value="1"/>
</dbReference>
<dbReference type="EMBL" id="MHNN01000026">
    <property type="protein sequence ID" value="OGZ44870.1"/>
    <property type="molecule type" value="Genomic_DNA"/>
</dbReference>
<evidence type="ECO:0008006" key="5">
    <source>
        <dbReference type="Google" id="ProtNLM"/>
    </source>
</evidence>
<evidence type="ECO:0000313" key="4">
    <source>
        <dbReference type="Proteomes" id="UP000176576"/>
    </source>
</evidence>
<dbReference type="InterPro" id="IPR011060">
    <property type="entry name" value="RibuloseP-bd_barrel"/>
</dbReference>
<sequence>MSKIEIIPAINAKTFTDVEAKIRAVEPYVSWVHVDVADGSFTDVTLWHNPEDLFTLQTPLFIEIHLMIANIDERIQDWLQPIVRRIIFHRETSQNPEVVIDACHRSDIRVGMAITPGSSTDIVLPFLPKIDIVQTLAVVPGRSGQVFQPDTLQKISALHNTCPACPIEVDGGINVDTIGSVVRAGASLLVAGSAIFSAPDIKNAIEKLRSSALNS</sequence>
<keyword evidence="2" id="KW-0413">Isomerase</keyword>
<gene>
    <name evidence="3" type="ORF">A3J54_00400</name>
</gene>
<keyword evidence="1" id="KW-0479">Metal-binding</keyword>
<reference evidence="3 4" key="1">
    <citation type="journal article" date="2016" name="Nat. Commun.">
        <title>Thousands of microbial genomes shed light on interconnected biogeochemical processes in an aquifer system.</title>
        <authorList>
            <person name="Anantharaman K."/>
            <person name="Brown C.T."/>
            <person name="Hug L.A."/>
            <person name="Sharon I."/>
            <person name="Castelle C.J."/>
            <person name="Probst A.J."/>
            <person name="Thomas B.C."/>
            <person name="Singh A."/>
            <person name="Wilkins M.J."/>
            <person name="Karaoz U."/>
            <person name="Brodie E.L."/>
            <person name="Williams K.H."/>
            <person name="Hubbard S.S."/>
            <person name="Banfield J.F."/>
        </authorList>
    </citation>
    <scope>NUCLEOTIDE SEQUENCE [LARGE SCALE GENOMIC DNA]</scope>
</reference>
<dbReference type="Pfam" id="PF00834">
    <property type="entry name" value="Ribul_P_3_epim"/>
    <property type="match status" value="1"/>
</dbReference>
<accession>A0A1G2G4J9</accession>
<organism evidence="3 4">
    <name type="scientific">Candidatus Ryanbacteria bacterium RIFCSPHIGHO2_02_FULL_45_13b</name>
    <dbReference type="NCBI Taxonomy" id="1802117"/>
    <lineage>
        <taxon>Bacteria</taxon>
        <taxon>Candidatus Ryaniibacteriota</taxon>
    </lineage>
</organism>
<dbReference type="PANTHER" id="PTHR11749">
    <property type="entry name" value="RIBULOSE-5-PHOSPHATE-3-EPIMERASE"/>
    <property type="match status" value="1"/>
</dbReference>
<dbReference type="GO" id="GO:0016857">
    <property type="term" value="F:racemase and epimerase activity, acting on carbohydrates and derivatives"/>
    <property type="evidence" value="ECO:0007669"/>
    <property type="project" value="InterPro"/>
</dbReference>
<dbReference type="Proteomes" id="UP000176576">
    <property type="component" value="Unassembled WGS sequence"/>
</dbReference>
<comment type="caution">
    <text evidence="3">The sequence shown here is derived from an EMBL/GenBank/DDBJ whole genome shotgun (WGS) entry which is preliminary data.</text>
</comment>
<protein>
    <recommendedName>
        <fullName evidence="5">Ribulose-phosphate 3-epimerase</fullName>
    </recommendedName>
</protein>
<evidence type="ECO:0000256" key="2">
    <source>
        <dbReference type="ARBA" id="ARBA00023235"/>
    </source>
</evidence>
<dbReference type="Gene3D" id="3.20.20.70">
    <property type="entry name" value="Aldolase class I"/>
    <property type="match status" value="1"/>
</dbReference>
<dbReference type="GO" id="GO:0046872">
    <property type="term" value="F:metal ion binding"/>
    <property type="evidence" value="ECO:0007669"/>
    <property type="project" value="UniProtKB-KW"/>
</dbReference>
<dbReference type="InterPro" id="IPR000056">
    <property type="entry name" value="Ribul_P_3_epim-like"/>
</dbReference>
<proteinExistence type="predicted"/>
<name>A0A1G2G4J9_9BACT</name>
<dbReference type="AlphaFoldDB" id="A0A1G2G4J9"/>
<dbReference type="STRING" id="1802117.A3J54_00400"/>
<dbReference type="GO" id="GO:0005975">
    <property type="term" value="P:carbohydrate metabolic process"/>
    <property type="evidence" value="ECO:0007669"/>
    <property type="project" value="InterPro"/>
</dbReference>